<dbReference type="EMBL" id="JBHUCZ010000003">
    <property type="protein sequence ID" value="MFD1567208.1"/>
    <property type="molecule type" value="Genomic_DNA"/>
</dbReference>
<evidence type="ECO:0000256" key="1">
    <source>
        <dbReference type="SAM" id="Phobius"/>
    </source>
</evidence>
<feature type="transmembrane region" description="Helical" evidence="1">
    <location>
        <begin position="28"/>
        <end position="47"/>
    </location>
</feature>
<gene>
    <name evidence="2" type="ORF">ACFSAU_06860</name>
</gene>
<keyword evidence="1" id="KW-0812">Transmembrane</keyword>
<keyword evidence="3" id="KW-1185">Reference proteome</keyword>
<evidence type="ECO:0008006" key="4">
    <source>
        <dbReference type="Google" id="ProtNLM"/>
    </source>
</evidence>
<evidence type="ECO:0000313" key="3">
    <source>
        <dbReference type="Proteomes" id="UP001597139"/>
    </source>
</evidence>
<feature type="transmembrane region" description="Helical" evidence="1">
    <location>
        <begin position="132"/>
        <end position="152"/>
    </location>
</feature>
<keyword evidence="1" id="KW-1133">Transmembrane helix</keyword>
<protein>
    <recommendedName>
        <fullName evidence="4">Integral membrane protein</fullName>
    </recommendedName>
</protein>
<comment type="caution">
    <text evidence="2">The sequence shown here is derived from an EMBL/GenBank/DDBJ whole genome shotgun (WGS) entry which is preliminary data.</text>
</comment>
<name>A0ABD6BSQ1_9EURY</name>
<proteinExistence type="predicted"/>
<evidence type="ECO:0000313" key="2">
    <source>
        <dbReference type="EMBL" id="MFD1567208.1"/>
    </source>
</evidence>
<organism evidence="2 3">
    <name type="scientific">Halolamina litorea</name>
    <dbReference type="NCBI Taxonomy" id="1515593"/>
    <lineage>
        <taxon>Archaea</taxon>
        <taxon>Methanobacteriati</taxon>
        <taxon>Methanobacteriota</taxon>
        <taxon>Stenosarchaea group</taxon>
        <taxon>Halobacteria</taxon>
        <taxon>Halobacteriales</taxon>
        <taxon>Haloferacaceae</taxon>
    </lineage>
</organism>
<feature type="transmembrane region" description="Helical" evidence="1">
    <location>
        <begin position="67"/>
        <end position="86"/>
    </location>
</feature>
<dbReference type="Proteomes" id="UP001597139">
    <property type="component" value="Unassembled WGS sequence"/>
</dbReference>
<accession>A0ABD6BSQ1</accession>
<reference evidence="2 3" key="1">
    <citation type="journal article" date="2019" name="Int. J. Syst. Evol. Microbiol.">
        <title>The Global Catalogue of Microorganisms (GCM) 10K type strain sequencing project: providing services to taxonomists for standard genome sequencing and annotation.</title>
        <authorList>
            <consortium name="The Broad Institute Genomics Platform"/>
            <consortium name="The Broad Institute Genome Sequencing Center for Infectious Disease"/>
            <person name="Wu L."/>
            <person name="Ma J."/>
        </authorList>
    </citation>
    <scope>NUCLEOTIDE SEQUENCE [LARGE SCALE GENOMIC DNA]</scope>
    <source>
        <strain evidence="2 3">CGMCC 1.12859</strain>
    </source>
</reference>
<keyword evidence="1" id="KW-0472">Membrane</keyword>
<sequence>MNDEPDPGGTTPDGTDLGSFGRRLAKTAAGLFGLAVLSLMGVVLELLVAADEPFVDEPTLQDPLSGWLFLSFLTSSGLSMLAYAGWSFREQRRLRAATGREVGGPLRRFRRTLAVLRAESDDLDDYERRVELTGFSLIVAGVLLALPLSVVWPA</sequence>
<dbReference type="RefSeq" id="WP_267646178.1">
    <property type="nucleotide sequence ID" value="NZ_JANHGR010000001.1"/>
</dbReference>
<dbReference type="AlphaFoldDB" id="A0ABD6BSQ1"/>